<dbReference type="EMBL" id="QQBB01000019">
    <property type="protein sequence ID" value="RDI51226.1"/>
    <property type="molecule type" value="Genomic_DNA"/>
</dbReference>
<keyword evidence="2" id="KW-1185">Reference proteome</keyword>
<dbReference type="OrthoDB" id="8019146at2"/>
<dbReference type="AlphaFoldDB" id="A0A370H6Q9"/>
<evidence type="ECO:0000313" key="1">
    <source>
        <dbReference type="EMBL" id="RDI51226.1"/>
    </source>
</evidence>
<gene>
    <name evidence="1" type="ORF">DES45_1199</name>
</gene>
<organism evidence="1 2">
    <name type="scientific">Microvirga subterranea</name>
    <dbReference type="NCBI Taxonomy" id="186651"/>
    <lineage>
        <taxon>Bacteria</taxon>
        <taxon>Pseudomonadati</taxon>
        <taxon>Pseudomonadota</taxon>
        <taxon>Alphaproteobacteria</taxon>
        <taxon>Hyphomicrobiales</taxon>
        <taxon>Methylobacteriaceae</taxon>
        <taxon>Microvirga</taxon>
    </lineage>
</organism>
<accession>A0A370H6Q9</accession>
<dbReference type="RefSeq" id="WP_114773226.1">
    <property type="nucleotide sequence ID" value="NZ_QQBB01000019.1"/>
</dbReference>
<name>A0A370H6Q9_9HYPH</name>
<dbReference type="Proteomes" id="UP000254925">
    <property type="component" value="Unassembled WGS sequence"/>
</dbReference>
<reference evidence="1 2" key="1">
    <citation type="submission" date="2018-07" db="EMBL/GenBank/DDBJ databases">
        <title>Genomic Encyclopedia of Type Strains, Phase IV (KMG-IV): sequencing the most valuable type-strain genomes for metagenomic binning, comparative biology and taxonomic classification.</title>
        <authorList>
            <person name="Goeker M."/>
        </authorList>
    </citation>
    <scope>NUCLEOTIDE SEQUENCE [LARGE SCALE GENOMIC DNA]</scope>
    <source>
        <strain evidence="1 2">DSM 14364</strain>
    </source>
</reference>
<comment type="caution">
    <text evidence="1">The sequence shown here is derived from an EMBL/GenBank/DDBJ whole genome shotgun (WGS) entry which is preliminary data.</text>
</comment>
<evidence type="ECO:0000313" key="2">
    <source>
        <dbReference type="Proteomes" id="UP000254925"/>
    </source>
</evidence>
<proteinExistence type="predicted"/>
<sequence length="125" mass="13140">MRDNRSNIKVVPVIEPGVYSGKAEGKSVDTAGYDSLTFAISMVEGGSSGGFELAMEHSDDGKEWELVRPNNVLGEAGLDAPFGYTGGTTGHRRYVRLSLAPKGKSTKGTGIAVMAILGHRRGPSS</sequence>
<protein>
    <submittedName>
        <fullName evidence="1">Uncharacterized protein</fullName>
    </submittedName>
</protein>